<reference evidence="3" key="1">
    <citation type="journal article" date="2019" name="Int. J. Syst. Evol. Microbiol.">
        <title>The Global Catalogue of Microorganisms (GCM) 10K type strain sequencing project: providing services to taxonomists for standard genome sequencing and annotation.</title>
        <authorList>
            <consortium name="The Broad Institute Genomics Platform"/>
            <consortium name="The Broad Institute Genome Sequencing Center for Infectious Disease"/>
            <person name="Wu L."/>
            <person name="Ma J."/>
        </authorList>
    </citation>
    <scope>NUCLEOTIDE SEQUENCE [LARGE SCALE GENOMIC DNA]</scope>
    <source>
        <strain evidence="3">TISTR 1906</strain>
    </source>
</reference>
<comment type="caution">
    <text evidence="2">The sequence shown here is derived from an EMBL/GenBank/DDBJ whole genome shotgun (WGS) entry which is preliminary data.</text>
</comment>
<dbReference type="PIRSF" id="PIRSF031715">
    <property type="entry name" value="Cob_chel_CobT"/>
    <property type="match status" value="1"/>
</dbReference>
<protein>
    <submittedName>
        <fullName evidence="2">Cobalt chelatase</fullName>
    </submittedName>
</protein>
<dbReference type="Proteomes" id="UP001597463">
    <property type="component" value="Unassembled WGS sequence"/>
</dbReference>
<feature type="domain" description="Cobalamin biosynthesis protein CobT VWA" evidence="1">
    <location>
        <begin position="347"/>
        <end position="562"/>
    </location>
</feature>
<dbReference type="InterPro" id="IPR036465">
    <property type="entry name" value="vWFA_dom_sf"/>
</dbReference>
<dbReference type="SUPFAM" id="SSF53300">
    <property type="entry name" value="vWA-like"/>
    <property type="match status" value="1"/>
</dbReference>
<organism evidence="2 3">
    <name type="scientific">Comamonas terrae</name>
    <dbReference type="NCBI Taxonomy" id="673548"/>
    <lineage>
        <taxon>Bacteria</taxon>
        <taxon>Pseudomonadati</taxon>
        <taxon>Pseudomonadota</taxon>
        <taxon>Betaproteobacteria</taxon>
        <taxon>Burkholderiales</taxon>
        <taxon>Comamonadaceae</taxon>
        <taxon>Comamonas</taxon>
    </lineage>
</organism>
<name>A0ABW5UPM2_9BURK</name>
<dbReference type="InterPro" id="IPR006538">
    <property type="entry name" value="CobT"/>
</dbReference>
<dbReference type="EMBL" id="JBHUMV010000004">
    <property type="protein sequence ID" value="MFD2754372.1"/>
    <property type="molecule type" value="Genomic_DNA"/>
</dbReference>
<dbReference type="Gene3D" id="3.40.50.410">
    <property type="entry name" value="von Willebrand factor, type A domain"/>
    <property type="match status" value="1"/>
</dbReference>
<gene>
    <name evidence="2" type="ORF">ACFSW6_09750</name>
</gene>
<dbReference type="InterPro" id="IPR025861">
    <property type="entry name" value="CobT_VWA_dom"/>
</dbReference>
<dbReference type="Pfam" id="PF11775">
    <property type="entry name" value="CobT_C"/>
    <property type="match status" value="1"/>
</dbReference>
<sequence>MQAPAATQASLAQMESWSGALLRAVTGDASLQWSGQTLYRGTDPVALPAAHHSDVPAQLADQRGLLDGAGLRLRFSDAALHRVHLPADPVERLVFELLEQLRVESLVPASWPGARANLQARFVHWCQSFADSGLTESSLGILLFTVALTAWSRLTGHEPPHALSDLAEATRAALSAEIGGQWPLLRRHRADQQAFIAPALAVSRWVGRAVRAAQQEAPRGTGQPRRRSGFALPLHFESQSPEAAPVAHTGDSRAWASTAQGYRVFTRAYDREAQAAELIRAAQLAGLRAQMDEELARSGLHAGRLARWLQQRLARPRREGWHFGLEDGHLDGSRLAQLVGDPQQRAVFKDEAQRPVSDAAVGILMDCSGSMKAHARQLSLLVDVLGRALSMAGVPVDVLGFSTLAWNGGRARRDWQRAGRPEFPGRLNERLHIVFKDAARPWRHGRHGIAALRKPDLFREGMDGEAVEWACGRLLQRPQARRILLVISDGCPMDTATHQSNDAHYLDQHLRQVVARHERAGDVRICALGVGLDLGVFYRRRLAVDLDARIDEALLQSVAELICRP</sequence>
<dbReference type="InterPro" id="IPR051928">
    <property type="entry name" value="NorD/CobT"/>
</dbReference>
<evidence type="ECO:0000313" key="3">
    <source>
        <dbReference type="Proteomes" id="UP001597463"/>
    </source>
</evidence>
<proteinExistence type="predicted"/>
<keyword evidence="3" id="KW-1185">Reference proteome</keyword>
<evidence type="ECO:0000313" key="2">
    <source>
        <dbReference type="EMBL" id="MFD2754372.1"/>
    </source>
</evidence>
<dbReference type="PANTHER" id="PTHR41248:SF1">
    <property type="entry name" value="NORD PROTEIN"/>
    <property type="match status" value="1"/>
</dbReference>
<accession>A0ABW5UPM2</accession>
<dbReference type="RefSeq" id="WP_066478174.1">
    <property type="nucleotide sequence ID" value="NZ_BCNT01000007.1"/>
</dbReference>
<evidence type="ECO:0000259" key="1">
    <source>
        <dbReference type="Pfam" id="PF11775"/>
    </source>
</evidence>
<dbReference type="Pfam" id="PF06213">
    <property type="entry name" value="CobT"/>
    <property type="match status" value="1"/>
</dbReference>
<dbReference type="PANTHER" id="PTHR41248">
    <property type="entry name" value="NORD PROTEIN"/>
    <property type="match status" value="1"/>
</dbReference>